<sequence length="322" mass="35910">METGDGGGWHKTQKMVAIVILSLLAFLRQDTISQVLPWLDLDFNLPFSDKRILQQLGVGIQVAIEPINLGAYVRDESMELLVLVDRAIGGVSLVDGQIQLMLHRRLLYDDKKGLGEVLNDTVCVLNDCKGLMIQGKYYIRIDPIGNGTNWRSTYGQEVYSPLLLAFLEQDGNDWKKNNVSSFSMIDASYSLSNNTAIITLQELQSGKVLLRLAHLHELSFFQVGVGPAATWLDPSLDLQVYLISAWIDLWIIGIRSQPKDECSDEAIAAYIEAFGQSLKELSLNHVDKVAVQLKKTCNQSSSHRCIQTKSFTTSMQKSECAD</sequence>
<organism evidence="1 2">
    <name type="scientific">Cichorium intybus</name>
    <name type="common">Chicory</name>
    <dbReference type="NCBI Taxonomy" id="13427"/>
    <lineage>
        <taxon>Eukaryota</taxon>
        <taxon>Viridiplantae</taxon>
        <taxon>Streptophyta</taxon>
        <taxon>Embryophyta</taxon>
        <taxon>Tracheophyta</taxon>
        <taxon>Spermatophyta</taxon>
        <taxon>Magnoliopsida</taxon>
        <taxon>eudicotyledons</taxon>
        <taxon>Gunneridae</taxon>
        <taxon>Pentapetalae</taxon>
        <taxon>asterids</taxon>
        <taxon>campanulids</taxon>
        <taxon>Asterales</taxon>
        <taxon>Asteraceae</taxon>
        <taxon>Cichorioideae</taxon>
        <taxon>Cichorieae</taxon>
        <taxon>Cichoriinae</taxon>
        <taxon>Cichorium</taxon>
    </lineage>
</organism>
<name>A0ACB8YV03_CICIN</name>
<accession>A0ACB8YV03</accession>
<comment type="caution">
    <text evidence="1">The sequence shown here is derived from an EMBL/GenBank/DDBJ whole genome shotgun (WGS) entry which is preliminary data.</text>
</comment>
<gene>
    <name evidence="1" type="ORF">L2E82_47518</name>
</gene>
<keyword evidence="2" id="KW-1185">Reference proteome</keyword>
<evidence type="ECO:0000313" key="1">
    <source>
        <dbReference type="EMBL" id="KAI3689557.1"/>
    </source>
</evidence>
<evidence type="ECO:0000313" key="2">
    <source>
        <dbReference type="Proteomes" id="UP001055811"/>
    </source>
</evidence>
<dbReference type="EMBL" id="CM042017">
    <property type="protein sequence ID" value="KAI3689557.1"/>
    <property type="molecule type" value="Genomic_DNA"/>
</dbReference>
<proteinExistence type="predicted"/>
<dbReference type="Proteomes" id="UP001055811">
    <property type="component" value="Linkage Group LG09"/>
</dbReference>
<protein>
    <submittedName>
        <fullName evidence="1">Uncharacterized protein</fullName>
    </submittedName>
</protein>
<reference evidence="2" key="1">
    <citation type="journal article" date="2022" name="Mol. Ecol. Resour.">
        <title>The genomes of chicory, endive, great burdock and yacon provide insights into Asteraceae palaeo-polyploidization history and plant inulin production.</title>
        <authorList>
            <person name="Fan W."/>
            <person name="Wang S."/>
            <person name="Wang H."/>
            <person name="Wang A."/>
            <person name="Jiang F."/>
            <person name="Liu H."/>
            <person name="Zhao H."/>
            <person name="Xu D."/>
            <person name="Zhang Y."/>
        </authorList>
    </citation>
    <scope>NUCLEOTIDE SEQUENCE [LARGE SCALE GENOMIC DNA]</scope>
    <source>
        <strain evidence="2">cv. Punajuju</strain>
    </source>
</reference>
<reference evidence="1 2" key="2">
    <citation type="journal article" date="2022" name="Mol. Ecol. Resour.">
        <title>The genomes of chicory, endive, great burdock and yacon provide insights into Asteraceae paleo-polyploidization history and plant inulin production.</title>
        <authorList>
            <person name="Fan W."/>
            <person name="Wang S."/>
            <person name="Wang H."/>
            <person name="Wang A."/>
            <person name="Jiang F."/>
            <person name="Liu H."/>
            <person name="Zhao H."/>
            <person name="Xu D."/>
            <person name="Zhang Y."/>
        </authorList>
    </citation>
    <scope>NUCLEOTIDE SEQUENCE [LARGE SCALE GENOMIC DNA]</scope>
    <source>
        <strain evidence="2">cv. Punajuju</strain>
        <tissue evidence="1">Leaves</tissue>
    </source>
</reference>